<dbReference type="GO" id="GO:0009507">
    <property type="term" value="C:chloroplast"/>
    <property type="evidence" value="ECO:0000318"/>
    <property type="project" value="GO_Central"/>
</dbReference>
<gene>
    <name evidence="3" type="ORF">KFL_008020070</name>
</gene>
<dbReference type="Pfam" id="PF00004">
    <property type="entry name" value="AAA"/>
    <property type="match status" value="1"/>
</dbReference>
<dbReference type="PANTHER" id="PTHR23076:SF37">
    <property type="entry name" value="ATP-DEPENDENT ZINC METALLOPROTEASE FTSH 4, MITOCHONDRIAL"/>
    <property type="match status" value="1"/>
</dbReference>
<feature type="region of interest" description="Disordered" evidence="1">
    <location>
        <begin position="93"/>
        <end position="160"/>
    </location>
</feature>
<dbReference type="SMART" id="SM00382">
    <property type="entry name" value="AAA"/>
    <property type="match status" value="1"/>
</dbReference>
<dbReference type="InterPro" id="IPR003959">
    <property type="entry name" value="ATPase_AAA_core"/>
</dbReference>
<dbReference type="Gene3D" id="1.10.8.60">
    <property type="match status" value="1"/>
</dbReference>
<dbReference type="GO" id="GO:0005524">
    <property type="term" value="F:ATP binding"/>
    <property type="evidence" value="ECO:0007669"/>
    <property type="project" value="InterPro"/>
</dbReference>
<evidence type="ECO:0000313" key="3">
    <source>
        <dbReference type="EMBL" id="GAQ91537.1"/>
    </source>
</evidence>
<proteinExistence type="predicted"/>
<accession>A0A1Y1ISB4</accession>
<dbReference type="STRING" id="105231.A0A1Y1ISB4"/>
<dbReference type="PANTHER" id="PTHR23076">
    <property type="entry name" value="METALLOPROTEASE M41 FTSH"/>
    <property type="match status" value="1"/>
</dbReference>
<feature type="compositionally biased region" description="Basic and acidic residues" evidence="1">
    <location>
        <begin position="112"/>
        <end position="149"/>
    </location>
</feature>
<dbReference type="Gene3D" id="3.40.50.300">
    <property type="entry name" value="P-loop containing nucleotide triphosphate hydrolases"/>
    <property type="match status" value="1"/>
</dbReference>
<feature type="compositionally biased region" description="Low complexity" evidence="1">
    <location>
        <begin position="150"/>
        <end position="160"/>
    </location>
</feature>
<dbReference type="InterPro" id="IPR003960">
    <property type="entry name" value="ATPase_AAA_CS"/>
</dbReference>
<protein>
    <submittedName>
        <fullName evidence="3">AAA-type ATPase family protein</fullName>
    </submittedName>
</protein>
<dbReference type="InterPro" id="IPR003593">
    <property type="entry name" value="AAA+_ATPase"/>
</dbReference>
<dbReference type="InterPro" id="IPR027417">
    <property type="entry name" value="P-loop_NTPase"/>
</dbReference>
<feature type="domain" description="AAA+ ATPase" evidence="2">
    <location>
        <begin position="406"/>
        <end position="551"/>
    </location>
</feature>
<sequence>MPCASTNFDGRENEQAEARGFDASCPSKNSHRHGVPPPQETSTSGREFGSEGERRHTRRHPWARTAVRWASAILLGTALAVVNTQPAMAAWGFGGKGGVREAPRPGTVGLTDDQRRKQDEEAEARRAAEEEAARQARSQQENERTRARAAEQAQQEQQQAREGIIRNVEFFRERNVDTDEWELPLAVYEEAADAGLVDRSLLGWSKDTLRIRLRQDLGPLAEPEYLVVVPYTQKKRILDKYTGDVDVAAGVGLGADSPRNLFEELHYESVTGQGRGQNLARRKIDLLLKHYGEYGPFWFLSKDRIDPESLGFKDGEAAYLWIEYWVAALLAATWVWVMFVDKDQKTERYWDVRAVKEFRRQFQGADMNSEVTLRDVAGLDHVVDELQEVITFLKHPQKFEAMGARPPRGMLLYGAPGTGKTLLARAIAGEAKVPIIHVVASKFAMGESMVGVQAARLRGMFAYAKQRAPIVIFLDEIDGLCKKRAGARTDVFREQERAVTLNQLLVEMDGFNTYANKGILLIGATNNPSTLDPALTRPGRMDRIIEMPLPDTEGRVEIMTLYNKGWQFLGPIDLYEIAERGKGLTPADLAEIYEDAISDKIDHVTTSFRQIYDIYFRKRGPYYFLHPVALIPGPWQKHIPRWFGRAFRHFFAINPEDFQPHEDHCITQADLRRTIDFISLEKESKRGQVSDKLWAPTIWHTRSFKQPFAAGLVTTAWMATLLPNHPPIISMWLEKYEGESIAVVNIGTWESTEFTEVATRRMLEKMLVVLVSGYVGLRMLLPEEMHDTLLHVRDIKHAQRLAREMCASTGFSFDDDVTMWAGSVQGEANAARHIKKTKSPAMGWAKQQELREMGDVLVNLAINKAAEILIPQKAAMEELMERLMVHDRLEKEDIEAHMRKHNVQPVDEFWLTPGGRYSIPEPEGRRFSPGGIIPDPVGTPVDLGPKRLTLAALGTKYARKYKQIIKRGGYVPADRWDDPALEGKTWVSAPDFATENVLEVTVEKAGVGQF</sequence>
<dbReference type="PROSITE" id="PS00674">
    <property type="entry name" value="AAA"/>
    <property type="match status" value="1"/>
</dbReference>
<dbReference type="EMBL" id="DF237751">
    <property type="protein sequence ID" value="GAQ91537.1"/>
    <property type="molecule type" value="Genomic_DNA"/>
</dbReference>
<dbReference type="GO" id="GO:0004176">
    <property type="term" value="F:ATP-dependent peptidase activity"/>
    <property type="evidence" value="ECO:0000318"/>
    <property type="project" value="GO_Central"/>
</dbReference>
<evidence type="ECO:0000259" key="2">
    <source>
        <dbReference type="SMART" id="SM00382"/>
    </source>
</evidence>
<dbReference type="GO" id="GO:0045037">
    <property type="term" value="P:protein import into chloroplast stroma"/>
    <property type="evidence" value="ECO:0000318"/>
    <property type="project" value="GO_Central"/>
</dbReference>
<dbReference type="SUPFAM" id="SSF140990">
    <property type="entry name" value="FtsH protease domain-like"/>
    <property type="match status" value="1"/>
</dbReference>
<feature type="compositionally biased region" description="Basic and acidic residues" evidence="1">
    <location>
        <begin position="9"/>
        <end position="20"/>
    </location>
</feature>
<evidence type="ECO:0000256" key="1">
    <source>
        <dbReference type="SAM" id="MobiDB-lite"/>
    </source>
</evidence>
<dbReference type="GO" id="GO:0004222">
    <property type="term" value="F:metalloendopeptidase activity"/>
    <property type="evidence" value="ECO:0007669"/>
    <property type="project" value="InterPro"/>
</dbReference>
<reference evidence="3 4" key="1">
    <citation type="journal article" date="2014" name="Nat. Commun.">
        <title>Klebsormidium flaccidum genome reveals primary factors for plant terrestrial adaptation.</title>
        <authorList>
            <person name="Hori K."/>
            <person name="Maruyama F."/>
            <person name="Fujisawa T."/>
            <person name="Togashi T."/>
            <person name="Yamamoto N."/>
            <person name="Seo M."/>
            <person name="Sato S."/>
            <person name="Yamada T."/>
            <person name="Mori H."/>
            <person name="Tajima N."/>
            <person name="Moriyama T."/>
            <person name="Ikeuchi M."/>
            <person name="Watanabe M."/>
            <person name="Wada H."/>
            <person name="Kobayashi K."/>
            <person name="Saito M."/>
            <person name="Masuda T."/>
            <person name="Sasaki-Sekimoto Y."/>
            <person name="Mashiguchi K."/>
            <person name="Awai K."/>
            <person name="Shimojima M."/>
            <person name="Masuda S."/>
            <person name="Iwai M."/>
            <person name="Nobusawa T."/>
            <person name="Narise T."/>
            <person name="Kondo S."/>
            <person name="Saito H."/>
            <person name="Sato R."/>
            <person name="Murakawa M."/>
            <person name="Ihara Y."/>
            <person name="Oshima-Yamada Y."/>
            <person name="Ohtaka K."/>
            <person name="Satoh M."/>
            <person name="Sonobe K."/>
            <person name="Ishii M."/>
            <person name="Ohtani R."/>
            <person name="Kanamori-Sato M."/>
            <person name="Honoki R."/>
            <person name="Miyazaki D."/>
            <person name="Mochizuki H."/>
            <person name="Umetsu J."/>
            <person name="Higashi K."/>
            <person name="Shibata D."/>
            <person name="Kamiya Y."/>
            <person name="Sato N."/>
            <person name="Nakamura Y."/>
            <person name="Tabata S."/>
            <person name="Ida S."/>
            <person name="Kurokawa K."/>
            <person name="Ohta H."/>
        </authorList>
    </citation>
    <scope>NUCLEOTIDE SEQUENCE [LARGE SCALE GENOMIC DNA]</scope>
    <source>
        <strain evidence="3 4">NIES-2285</strain>
    </source>
</reference>
<dbReference type="Gene3D" id="1.20.58.760">
    <property type="entry name" value="Peptidase M41"/>
    <property type="match status" value="1"/>
</dbReference>
<keyword evidence="4" id="KW-1185">Reference proteome</keyword>
<organism evidence="3 4">
    <name type="scientific">Klebsormidium nitens</name>
    <name type="common">Green alga</name>
    <name type="synonym">Ulothrix nitens</name>
    <dbReference type="NCBI Taxonomy" id="105231"/>
    <lineage>
        <taxon>Eukaryota</taxon>
        <taxon>Viridiplantae</taxon>
        <taxon>Streptophyta</taxon>
        <taxon>Klebsormidiophyceae</taxon>
        <taxon>Klebsormidiales</taxon>
        <taxon>Klebsormidiaceae</taxon>
        <taxon>Klebsormidium</taxon>
    </lineage>
</organism>
<dbReference type="SUPFAM" id="SSF52540">
    <property type="entry name" value="P-loop containing nucleoside triphosphate hydrolases"/>
    <property type="match status" value="1"/>
</dbReference>
<dbReference type="GO" id="GO:0016887">
    <property type="term" value="F:ATP hydrolysis activity"/>
    <property type="evidence" value="ECO:0007669"/>
    <property type="project" value="InterPro"/>
</dbReference>
<feature type="region of interest" description="Disordered" evidence="1">
    <location>
        <begin position="1"/>
        <end position="59"/>
    </location>
</feature>
<evidence type="ECO:0000313" key="4">
    <source>
        <dbReference type="Proteomes" id="UP000054558"/>
    </source>
</evidence>
<dbReference type="Proteomes" id="UP000054558">
    <property type="component" value="Unassembled WGS sequence"/>
</dbReference>
<dbReference type="GO" id="GO:0006508">
    <property type="term" value="P:proteolysis"/>
    <property type="evidence" value="ECO:0000318"/>
    <property type="project" value="GO_Central"/>
</dbReference>
<dbReference type="FunFam" id="3.40.50.300:FF:002568">
    <property type="entry name" value="Cell division protein (FtsH)"/>
    <property type="match status" value="1"/>
</dbReference>
<dbReference type="AlphaFoldDB" id="A0A1Y1ISB4"/>
<name>A0A1Y1ISB4_KLENI</name>
<dbReference type="InterPro" id="IPR037219">
    <property type="entry name" value="Peptidase_M41-like"/>
</dbReference>